<proteinExistence type="predicted"/>
<reference evidence="2" key="1">
    <citation type="submission" date="2022-03" db="EMBL/GenBank/DDBJ databases">
        <authorList>
            <person name="Alioto T."/>
            <person name="Alioto T."/>
            <person name="Gomez Garrido J."/>
        </authorList>
    </citation>
    <scope>NUCLEOTIDE SEQUENCE</scope>
</reference>
<name>A0AAD1W2B0_PELCU</name>
<organism evidence="2 3">
    <name type="scientific">Pelobates cultripes</name>
    <name type="common">Western spadefoot toad</name>
    <dbReference type="NCBI Taxonomy" id="61616"/>
    <lineage>
        <taxon>Eukaryota</taxon>
        <taxon>Metazoa</taxon>
        <taxon>Chordata</taxon>
        <taxon>Craniata</taxon>
        <taxon>Vertebrata</taxon>
        <taxon>Euteleostomi</taxon>
        <taxon>Amphibia</taxon>
        <taxon>Batrachia</taxon>
        <taxon>Anura</taxon>
        <taxon>Pelobatoidea</taxon>
        <taxon>Pelobatidae</taxon>
        <taxon>Pelobates</taxon>
    </lineage>
</organism>
<keyword evidence="3" id="KW-1185">Reference proteome</keyword>
<evidence type="ECO:0000313" key="2">
    <source>
        <dbReference type="EMBL" id="CAH2283913.1"/>
    </source>
</evidence>
<feature type="coiled-coil region" evidence="1">
    <location>
        <begin position="9"/>
        <end position="36"/>
    </location>
</feature>
<protein>
    <submittedName>
        <fullName evidence="2">Uncharacterized protein</fullName>
    </submittedName>
</protein>
<dbReference type="EMBL" id="OW240915">
    <property type="protein sequence ID" value="CAH2283913.1"/>
    <property type="molecule type" value="Genomic_DNA"/>
</dbReference>
<accession>A0AAD1W2B0</accession>
<dbReference type="Proteomes" id="UP001295444">
    <property type="component" value="Chromosome 04"/>
</dbReference>
<sequence>MRADFQKLAAEIKRDVQAIGERMAHLEDKMEKVIEAHNTLVDTYTMFQTWIQQLETKEVDFEDRTRRNNIRLRGISEDVKQPELR</sequence>
<evidence type="ECO:0000256" key="1">
    <source>
        <dbReference type="SAM" id="Coils"/>
    </source>
</evidence>
<keyword evidence="1" id="KW-0175">Coiled coil</keyword>
<dbReference type="AlphaFoldDB" id="A0AAD1W2B0"/>
<gene>
    <name evidence="2" type="ORF">PECUL_23A036069</name>
</gene>
<evidence type="ECO:0000313" key="3">
    <source>
        <dbReference type="Proteomes" id="UP001295444"/>
    </source>
</evidence>